<feature type="compositionally biased region" description="Low complexity" evidence="1">
    <location>
        <begin position="426"/>
        <end position="438"/>
    </location>
</feature>
<comment type="caution">
    <text evidence="2">The sequence shown here is derived from an EMBL/GenBank/DDBJ whole genome shotgun (WGS) entry which is preliminary data.</text>
</comment>
<feature type="compositionally biased region" description="Acidic residues" evidence="1">
    <location>
        <begin position="621"/>
        <end position="633"/>
    </location>
</feature>
<dbReference type="RefSeq" id="WP_200608148.1">
    <property type="nucleotide sequence ID" value="NZ_JAEHHL010000002.1"/>
</dbReference>
<name>A0A8J7M551_9RHOB</name>
<evidence type="ECO:0000256" key="1">
    <source>
        <dbReference type="SAM" id="MobiDB-lite"/>
    </source>
</evidence>
<protein>
    <recommendedName>
        <fullName evidence="4">Type IV pilus biogenesis</fullName>
    </recommendedName>
</protein>
<gene>
    <name evidence="2" type="ORF">H0I76_05665</name>
</gene>
<feature type="compositionally biased region" description="Basic residues" evidence="1">
    <location>
        <begin position="43"/>
        <end position="57"/>
    </location>
</feature>
<feature type="compositionally biased region" description="Polar residues" evidence="1">
    <location>
        <begin position="90"/>
        <end position="99"/>
    </location>
</feature>
<feature type="compositionally biased region" description="Low complexity" evidence="1">
    <location>
        <begin position="675"/>
        <end position="685"/>
    </location>
</feature>
<reference evidence="2" key="1">
    <citation type="submission" date="2020-12" db="EMBL/GenBank/DDBJ databases">
        <title>Bacterial taxonomy.</title>
        <authorList>
            <person name="Pan X."/>
        </authorList>
    </citation>
    <scope>NUCLEOTIDE SEQUENCE</scope>
    <source>
        <strain evidence="2">M0105</strain>
    </source>
</reference>
<accession>A0A8J7M551</accession>
<feature type="compositionally biased region" description="Low complexity" evidence="1">
    <location>
        <begin position="465"/>
        <end position="475"/>
    </location>
</feature>
<sequence>MVRLKARSARGWHLSLPAHAGLRLLLCDISESNGDTHLTDGGKRKRTRRPARTRSRARPAPGPVRQGRIDPGPRSGDKQAGPRAEEDGDQSSGDASPTVSPARAPGCDLVLDLGADAVALMRREPLGWRELARATIGPDGTVSGVSSLLRAAGGGPGKAKPRVTLWLPPAQVLIRHIALPEDPAARLTEARQDAAEATGQRPGDLAIDIAPAGADGVSVVVSAFAQSCREACAYAEGWGFHPIAVSTHVEAAAFPPEGPLFLTRPESDVAAAGRQDPEDVSTDMPDDPAEVAAVAHEPTIARAEPEPTTDKDGAPKDGAPKAAPASSRTNAVSGKAEQHDNGASGARRRSGALVVLALLSGAVIFSAPWKTEAPEQLATAPQAPSSAQDRLEPVNEPPSTSAGAVPQVETPEDRASTEGEPREVAAIESEAEPAISPAEPAPELPQPAEAASPDDLASVEVARGSPPHALPLPSLAAPPPSTAPSSLGETPLPAEPPALEVFADLRTAIEGLQEETVAPPDDAQDTEVKNGRGTLWKQAPAARNGESPSLAARALATTEGSTDAPGRETDAPASDVARAEIEAGPQAPVESTAPRRRPGTDDAAEDEAPVSEQSPDASGPDSEDVASTDDDDTVSSLAPPTSLLPRLRGQKSDAEQPEPESEAETAAQDGTGSVPEAAAPEAEPAAAEDADPPTERAAAAAPPPQERPDNLGAPIRPSPQTGGAVSTVPALPPIGRSAPKKVQRAAVEQGIPLDRMALIGVLNLETGRQALLRLPNGRYERLKIGDTVEGWQVSTIGADTMRLSRNGEERTLILVNR</sequence>
<evidence type="ECO:0000313" key="2">
    <source>
        <dbReference type="EMBL" id="MBK0398666.1"/>
    </source>
</evidence>
<dbReference type="Proteomes" id="UP000655420">
    <property type="component" value="Unassembled WGS sequence"/>
</dbReference>
<keyword evidence="3" id="KW-1185">Reference proteome</keyword>
<feature type="compositionally biased region" description="Basic and acidic residues" evidence="1">
    <location>
        <begin position="303"/>
        <end position="319"/>
    </location>
</feature>
<dbReference type="AlphaFoldDB" id="A0A8J7M551"/>
<evidence type="ECO:0000313" key="3">
    <source>
        <dbReference type="Proteomes" id="UP000655420"/>
    </source>
</evidence>
<organism evidence="2 3">
    <name type="scientific">Thermohalobaculum xanthum</name>
    <dbReference type="NCBI Taxonomy" id="2753746"/>
    <lineage>
        <taxon>Bacteria</taxon>
        <taxon>Pseudomonadati</taxon>
        <taxon>Pseudomonadota</taxon>
        <taxon>Alphaproteobacteria</taxon>
        <taxon>Rhodobacterales</taxon>
        <taxon>Paracoccaceae</taxon>
        <taxon>Thermohalobaculum</taxon>
    </lineage>
</organism>
<proteinExistence type="predicted"/>
<feature type="compositionally biased region" description="Basic and acidic residues" evidence="1">
    <location>
        <begin position="411"/>
        <end position="425"/>
    </location>
</feature>
<feature type="region of interest" description="Disordered" evidence="1">
    <location>
        <begin position="296"/>
        <end position="347"/>
    </location>
</feature>
<feature type="region of interest" description="Disordered" evidence="1">
    <location>
        <begin position="510"/>
        <end position="739"/>
    </location>
</feature>
<feature type="region of interest" description="Disordered" evidence="1">
    <location>
        <begin position="373"/>
        <end position="498"/>
    </location>
</feature>
<feature type="region of interest" description="Disordered" evidence="1">
    <location>
        <begin position="33"/>
        <end position="104"/>
    </location>
</feature>
<dbReference type="EMBL" id="JAEHHL010000002">
    <property type="protein sequence ID" value="MBK0398666.1"/>
    <property type="molecule type" value="Genomic_DNA"/>
</dbReference>
<evidence type="ECO:0008006" key="4">
    <source>
        <dbReference type="Google" id="ProtNLM"/>
    </source>
</evidence>